<keyword evidence="2 5" id="KW-0547">Nucleotide-binding</keyword>
<protein>
    <submittedName>
        <fullName evidence="8">Serine/threonine protein kinase</fullName>
    </submittedName>
</protein>
<evidence type="ECO:0000313" key="9">
    <source>
        <dbReference type="Proteomes" id="UP000886251"/>
    </source>
</evidence>
<reference evidence="8" key="1">
    <citation type="journal article" date="2020" name="mSystems">
        <title>Genome- and Community-Level Interaction Insights into Carbon Utilization and Element Cycling Functions of Hydrothermarchaeota in Hydrothermal Sediment.</title>
        <authorList>
            <person name="Zhou Z."/>
            <person name="Liu Y."/>
            <person name="Xu W."/>
            <person name="Pan J."/>
            <person name="Luo Z.H."/>
            <person name="Li M."/>
        </authorList>
    </citation>
    <scope>NUCLEOTIDE SEQUENCE [LARGE SCALE GENOMIC DNA]</scope>
    <source>
        <strain evidence="8">HyVt-443</strain>
    </source>
</reference>
<dbReference type="Pfam" id="PF00069">
    <property type="entry name" value="Pkinase"/>
    <property type="match status" value="1"/>
</dbReference>
<feature type="binding site" evidence="5">
    <location>
        <position position="54"/>
    </location>
    <ligand>
        <name>ATP</name>
        <dbReference type="ChEBI" id="CHEBI:30616"/>
    </ligand>
</feature>
<evidence type="ECO:0000256" key="5">
    <source>
        <dbReference type="PROSITE-ProRule" id="PRU10141"/>
    </source>
</evidence>
<dbReference type="InterPro" id="IPR017441">
    <property type="entry name" value="Protein_kinase_ATP_BS"/>
</dbReference>
<keyword evidence="1" id="KW-0808">Transferase</keyword>
<dbReference type="PANTHER" id="PTHR43289:SF34">
    <property type="entry name" value="SERINE_THREONINE-PROTEIN KINASE YBDM-RELATED"/>
    <property type="match status" value="1"/>
</dbReference>
<evidence type="ECO:0000256" key="2">
    <source>
        <dbReference type="ARBA" id="ARBA00022741"/>
    </source>
</evidence>
<dbReference type="GO" id="GO:0004674">
    <property type="term" value="F:protein serine/threonine kinase activity"/>
    <property type="evidence" value="ECO:0007669"/>
    <property type="project" value="UniProtKB-KW"/>
</dbReference>
<keyword evidence="4 5" id="KW-0067">ATP-binding</keyword>
<organism evidence="8 9">
    <name type="scientific">Sedimenticola thiotaurini</name>
    <dbReference type="NCBI Taxonomy" id="1543721"/>
    <lineage>
        <taxon>Bacteria</taxon>
        <taxon>Pseudomonadati</taxon>
        <taxon>Pseudomonadota</taxon>
        <taxon>Gammaproteobacteria</taxon>
        <taxon>Chromatiales</taxon>
        <taxon>Sedimenticolaceae</taxon>
        <taxon>Sedimenticola</taxon>
    </lineage>
</organism>
<accession>A0A831RNA8</accession>
<feature type="domain" description="Protein kinase" evidence="7">
    <location>
        <begin position="25"/>
        <end position="306"/>
    </location>
</feature>
<evidence type="ECO:0000256" key="6">
    <source>
        <dbReference type="SAM" id="MobiDB-lite"/>
    </source>
</evidence>
<evidence type="ECO:0000259" key="7">
    <source>
        <dbReference type="PROSITE" id="PS50011"/>
    </source>
</evidence>
<dbReference type="SUPFAM" id="SSF56112">
    <property type="entry name" value="Protein kinase-like (PK-like)"/>
    <property type="match status" value="1"/>
</dbReference>
<dbReference type="PROSITE" id="PS50011">
    <property type="entry name" value="PROTEIN_KINASE_DOM"/>
    <property type="match status" value="1"/>
</dbReference>
<dbReference type="AlphaFoldDB" id="A0A831RNA8"/>
<dbReference type="Proteomes" id="UP000886251">
    <property type="component" value="Unassembled WGS sequence"/>
</dbReference>
<feature type="region of interest" description="Disordered" evidence="6">
    <location>
        <begin position="293"/>
        <end position="322"/>
    </location>
</feature>
<dbReference type="GO" id="GO:0005524">
    <property type="term" value="F:ATP binding"/>
    <property type="evidence" value="ECO:0007669"/>
    <property type="project" value="UniProtKB-UniRule"/>
</dbReference>
<dbReference type="EMBL" id="DRKP01000072">
    <property type="protein sequence ID" value="HEB96056.1"/>
    <property type="molecule type" value="Genomic_DNA"/>
</dbReference>
<evidence type="ECO:0000313" key="8">
    <source>
        <dbReference type="EMBL" id="HEB96056.1"/>
    </source>
</evidence>
<comment type="caution">
    <text evidence="8">The sequence shown here is derived from an EMBL/GenBank/DDBJ whole genome shotgun (WGS) entry which is preliminary data.</text>
</comment>
<dbReference type="PANTHER" id="PTHR43289">
    <property type="entry name" value="MITOGEN-ACTIVATED PROTEIN KINASE KINASE KINASE 20-RELATED"/>
    <property type="match status" value="1"/>
</dbReference>
<evidence type="ECO:0000256" key="1">
    <source>
        <dbReference type="ARBA" id="ARBA00022679"/>
    </source>
</evidence>
<dbReference type="SMART" id="SM00220">
    <property type="entry name" value="S_TKc"/>
    <property type="match status" value="1"/>
</dbReference>
<sequence>MTQASNHDKRKNREGLPPGTVIDGYAIIKLIGSGGFSLIYLAEDEETQERVVIKEFLPRNLARRVGSCRVEMERQASQENFNNGRKLFYQEAKALATLRHPNIVNVRTFFLANNTAYMVMDYEQGKNLGKYIKHRKGRLSTAFLLTVFPPILDALSLIHSTGQLHLDIKPGNIHLRPGGNPLLLDFGAVHRIATSRRSQASQVVTPGFSPVEQYYSSGYVGPWSDVYAIGATMRACIDGRPPPSAIERHAREQLKPAVSQHRRRYPAWLLEVIDWAMEVDPLLRPQDAGSMLEALNSESGRPEALLEPSQPSRLRRAGGPSQ</sequence>
<gene>
    <name evidence="8" type="ORF">ENI96_06475</name>
</gene>
<dbReference type="InterPro" id="IPR011009">
    <property type="entry name" value="Kinase-like_dom_sf"/>
</dbReference>
<keyword evidence="8" id="KW-0723">Serine/threonine-protein kinase</keyword>
<evidence type="ECO:0000256" key="3">
    <source>
        <dbReference type="ARBA" id="ARBA00022777"/>
    </source>
</evidence>
<keyword evidence="3 8" id="KW-0418">Kinase</keyword>
<dbReference type="InterPro" id="IPR000719">
    <property type="entry name" value="Prot_kinase_dom"/>
</dbReference>
<name>A0A831RNA8_9GAMM</name>
<proteinExistence type="predicted"/>
<dbReference type="Gene3D" id="1.10.510.10">
    <property type="entry name" value="Transferase(Phosphotransferase) domain 1"/>
    <property type="match status" value="1"/>
</dbReference>
<dbReference type="PROSITE" id="PS00107">
    <property type="entry name" value="PROTEIN_KINASE_ATP"/>
    <property type="match status" value="1"/>
</dbReference>
<evidence type="ECO:0000256" key="4">
    <source>
        <dbReference type="ARBA" id="ARBA00022840"/>
    </source>
</evidence>
<dbReference type="CDD" id="cd14014">
    <property type="entry name" value="STKc_PknB_like"/>
    <property type="match status" value="1"/>
</dbReference>